<accession>A0A1F7J0S8</accession>
<sequence length="194" mass="21539">MLKERVRQTGFYEQLYDPTDEALRHFGSQLDPDMVLGRAFTTLQKLNNLDIRNLFLEACNLPTIEERVRGWQKVDGALRTAGIRTLAEAVDLSDVIHLILRNGRGIPGIWDEDPVAPMRLGLLRLDSLDIGENNNLLKLNGPEITLGHIKYGTAIPVACPTYGDTTPCKVGDLTSHLGTPDSLSVIPLFPRIEL</sequence>
<proteinExistence type="predicted"/>
<reference evidence="1 2" key="1">
    <citation type="journal article" date="2016" name="Nat. Commun.">
        <title>Thousands of microbial genomes shed light on interconnected biogeochemical processes in an aquifer system.</title>
        <authorList>
            <person name="Anantharaman K."/>
            <person name="Brown C.T."/>
            <person name="Hug L.A."/>
            <person name="Sharon I."/>
            <person name="Castelle C.J."/>
            <person name="Probst A.J."/>
            <person name="Thomas B.C."/>
            <person name="Singh A."/>
            <person name="Wilkins M.J."/>
            <person name="Karaoz U."/>
            <person name="Brodie E.L."/>
            <person name="Williams K.H."/>
            <person name="Hubbard S.S."/>
            <person name="Banfield J.F."/>
        </authorList>
    </citation>
    <scope>NUCLEOTIDE SEQUENCE [LARGE SCALE GENOMIC DNA]</scope>
</reference>
<dbReference type="EMBL" id="MGAL01000004">
    <property type="protein sequence ID" value="OGK49184.1"/>
    <property type="molecule type" value="Genomic_DNA"/>
</dbReference>
<gene>
    <name evidence="1" type="ORF">A3A93_04960</name>
</gene>
<dbReference type="STRING" id="1802061.A3A93_04960"/>
<name>A0A1F7J0S8_9BACT</name>
<protein>
    <submittedName>
        <fullName evidence="1">Uncharacterized protein</fullName>
    </submittedName>
</protein>
<organism evidence="1 2">
    <name type="scientific">Candidatus Roizmanbacteria bacterium RIFCSPLOWO2_01_FULL_38_12</name>
    <dbReference type="NCBI Taxonomy" id="1802061"/>
    <lineage>
        <taxon>Bacteria</taxon>
        <taxon>Candidatus Roizmaniibacteriota</taxon>
    </lineage>
</organism>
<dbReference type="Proteomes" id="UP000177141">
    <property type="component" value="Unassembled WGS sequence"/>
</dbReference>
<comment type="caution">
    <text evidence="1">The sequence shown here is derived from an EMBL/GenBank/DDBJ whole genome shotgun (WGS) entry which is preliminary data.</text>
</comment>
<evidence type="ECO:0000313" key="2">
    <source>
        <dbReference type="Proteomes" id="UP000177141"/>
    </source>
</evidence>
<dbReference type="AlphaFoldDB" id="A0A1F7J0S8"/>
<evidence type="ECO:0000313" key="1">
    <source>
        <dbReference type="EMBL" id="OGK49184.1"/>
    </source>
</evidence>